<organism evidence="1">
    <name type="scientific">Anguilla anguilla</name>
    <name type="common">European freshwater eel</name>
    <name type="synonym">Muraena anguilla</name>
    <dbReference type="NCBI Taxonomy" id="7936"/>
    <lineage>
        <taxon>Eukaryota</taxon>
        <taxon>Metazoa</taxon>
        <taxon>Chordata</taxon>
        <taxon>Craniata</taxon>
        <taxon>Vertebrata</taxon>
        <taxon>Euteleostomi</taxon>
        <taxon>Actinopterygii</taxon>
        <taxon>Neopterygii</taxon>
        <taxon>Teleostei</taxon>
        <taxon>Anguilliformes</taxon>
        <taxon>Anguillidae</taxon>
        <taxon>Anguilla</taxon>
    </lineage>
</organism>
<name>A0A0E9VGN1_ANGAN</name>
<dbReference type="EMBL" id="GBXM01036440">
    <property type="protein sequence ID" value="JAH72137.1"/>
    <property type="molecule type" value="Transcribed_RNA"/>
</dbReference>
<dbReference type="AlphaFoldDB" id="A0A0E9VGN1"/>
<evidence type="ECO:0000313" key="1">
    <source>
        <dbReference type="EMBL" id="JAH76348.1"/>
    </source>
</evidence>
<reference evidence="1" key="1">
    <citation type="submission" date="2014-11" db="EMBL/GenBank/DDBJ databases">
        <authorList>
            <person name="Amaro Gonzalez C."/>
        </authorList>
    </citation>
    <scope>NUCLEOTIDE SEQUENCE</scope>
</reference>
<reference evidence="1" key="2">
    <citation type="journal article" date="2015" name="Fish Shellfish Immunol.">
        <title>Early steps in the European eel (Anguilla anguilla)-Vibrio vulnificus interaction in the gills: Role of the RtxA13 toxin.</title>
        <authorList>
            <person name="Callol A."/>
            <person name="Pajuelo D."/>
            <person name="Ebbesson L."/>
            <person name="Teles M."/>
            <person name="MacKenzie S."/>
            <person name="Amaro C."/>
        </authorList>
    </citation>
    <scope>NUCLEOTIDE SEQUENCE</scope>
</reference>
<accession>A0A0E9VGN1</accession>
<protein>
    <submittedName>
        <fullName evidence="1">Uncharacterized protein</fullName>
    </submittedName>
</protein>
<dbReference type="EMBL" id="GBXM01032229">
    <property type="protein sequence ID" value="JAH76348.1"/>
    <property type="molecule type" value="Transcribed_RNA"/>
</dbReference>
<proteinExistence type="predicted"/>
<sequence>MQVFFSKVGTKILCRHAG</sequence>